<evidence type="ECO:0000256" key="3">
    <source>
        <dbReference type="ARBA" id="ARBA00022525"/>
    </source>
</evidence>
<dbReference type="Pfam" id="PF01060">
    <property type="entry name" value="TTR-52"/>
    <property type="match status" value="1"/>
</dbReference>
<dbReference type="AlphaFoldDB" id="W2SIM7"/>
<dbReference type="KEGG" id="nai:NECAME_15317"/>
<dbReference type="EMBL" id="KI669108">
    <property type="protein sequence ID" value="ETN69435.1"/>
    <property type="molecule type" value="Genomic_DNA"/>
</dbReference>
<evidence type="ECO:0000256" key="2">
    <source>
        <dbReference type="ARBA" id="ARBA00010112"/>
    </source>
</evidence>
<keyword evidence="3" id="KW-0964">Secreted</keyword>
<dbReference type="InterPro" id="IPR001534">
    <property type="entry name" value="Transthyretin-like"/>
</dbReference>
<comment type="subcellular location">
    <subcellularLocation>
        <location evidence="1">Secreted</location>
    </subcellularLocation>
</comment>
<proteinExistence type="inferred from homology"/>
<sequence length="149" mass="16422">LTFATFIALTASSFARKQTFTVTGNLECNGKPAADQQIELKFTDPLMKGEVAANVKTASDGSFKISGSKKARASQKAYVWIEHKCDPKRRDMMLGIPLPHHQLQYGGRGGCDVMSYLPIPSSYDGKVYSIGKKELSKEVYYNSCDDVDN</sequence>
<dbReference type="GO" id="GO:0005576">
    <property type="term" value="C:extracellular region"/>
    <property type="evidence" value="ECO:0007669"/>
    <property type="project" value="UniProtKB-SubCell"/>
</dbReference>
<organism evidence="5 6">
    <name type="scientific">Necator americanus</name>
    <name type="common">Human hookworm</name>
    <dbReference type="NCBI Taxonomy" id="51031"/>
    <lineage>
        <taxon>Eukaryota</taxon>
        <taxon>Metazoa</taxon>
        <taxon>Ecdysozoa</taxon>
        <taxon>Nematoda</taxon>
        <taxon>Chromadorea</taxon>
        <taxon>Rhabditida</taxon>
        <taxon>Rhabditina</taxon>
        <taxon>Rhabditomorpha</taxon>
        <taxon>Strongyloidea</taxon>
        <taxon>Ancylostomatidae</taxon>
        <taxon>Bunostominae</taxon>
        <taxon>Necator</taxon>
    </lineage>
</organism>
<evidence type="ECO:0000256" key="4">
    <source>
        <dbReference type="ARBA" id="ARBA00022729"/>
    </source>
</evidence>
<feature type="non-terminal residue" evidence="5">
    <location>
        <position position="1"/>
    </location>
</feature>
<dbReference type="GO" id="GO:0009986">
    <property type="term" value="C:cell surface"/>
    <property type="evidence" value="ECO:0007669"/>
    <property type="project" value="InterPro"/>
</dbReference>
<dbReference type="InterPro" id="IPR038479">
    <property type="entry name" value="Transthyretin-like_sf"/>
</dbReference>
<dbReference type="Proteomes" id="UP000053676">
    <property type="component" value="Unassembled WGS sequence"/>
</dbReference>
<dbReference type="OrthoDB" id="5814004at2759"/>
<gene>
    <name evidence="5" type="ORF">NECAME_15317</name>
</gene>
<reference evidence="6" key="1">
    <citation type="journal article" date="2014" name="Nat. Genet.">
        <title>Genome of the human hookworm Necator americanus.</title>
        <authorList>
            <person name="Tang Y.T."/>
            <person name="Gao X."/>
            <person name="Rosa B.A."/>
            <person name="Abubucker S."/>
            <person name="Hallsworth-Pepin K."/>
            <person name="Martin J."/>
            <person name="Tyagi R."/>
            <person name="Heizer E."/>
            <person name="Zhang X."/>
            <person name="Bhonagiri-Palsikar V."/>
            <person name="Minx P."/>
            <person name="Warren W.C."/>
            <person name="Wang Q."/>
            <person name="Zhan B."/>
            <person name="Hotez P.J."/>
            <person name="Sternberg P.W."/>
            <person name="Dougall A."/>
            <person name="Gaze S.T."/>
            <person name="Mulvenna J."/>
            <person name="Sotillo J."/>
            <person name="Ranganathan S."/>
            <person name="Rabelo E.M."/>
            <person name="Wilson R.K."/>
            <person name="Felgner P.L."/>
            <person name="Bethony J."/>
            <person name="Hawdon J.M."/>
            <person name="Gasser R.B."/>
            <person name="Loukas A."/>
            <person name="Mitreva M."/>
        </authorList>
    </citation>
    <scope>NUCLEOTIDE SEQUENCE [LARGE SCALE GENOMIC DNA]</scope>
</reference>
<name>W2SIM7_NECAM</name>
<protein>
    <submittedName>
        <fullName evidence="5">Transthyretin-like family protein</fullName>
    </submittedName>
</protein>
<keyword evidence="4" id="KW-0732">Signal</keyword>
<dbReference type="Gene3D" id="2.60.40.3330">
    <property type="match status" value="1"/>
</dbReference>
<dbReference type="OMA" id="YYNSCDD"/>
<keyword evidence="6" id="KW-1185">Reference proteome</keyword>
<dbReference type="PANTHER" id="PTHR21700">
    <property type="entry name" value="TRANSTHYRETIN-LIKE FAMILY PROTEIN-RELATED"/>
    <property type="match status" value="1"/>
</dbReference>
<accession>W2SIM7</accession>
<comment type="similarity">
    <text evidence="2">Belongs to the nematode transthyretin-like family.</text>
</comment>
<evidence type="ECO:0000313" key="5">
    <source>
        <dbReference type="EMBL" id="ETN69435.1"/>
    </source>
</evidence>
<evidence type="ECO:0000313" key="6">
    <source>
        <dbReference type="Proteomes" id="UP000053676"/>
    </source>
</evidence>
<evidence type="ECO:0000256" key="1">
    <source>
        <dbReference type="ARBA" id="ARBA00004613"/>
    </source>
</evidence>